<keyword evidence="1" id="KW-1133">Transmembrane helix</keyword>
<protein>
    <submittedName>
        <fullName evidence="2">Uncharacterized protein</fullName>
    </submittedName>
</protein>
<evidence type="ECO:0000256" key="1">
    <source>
        <dbReference type="SAM" id="Phobius"/>
    </source>
</evidence>
<proteinExistence type="predicted"/>
<organism evidence="2 3">
    <name type="scientific">Paenibacillus illinoisensis</name>
    <dbReference type="NCBI Taxonomy" id="59845"/>
    <lineage>
        <taxon>Bacteria</taxon>
        <taxon>Bacillati</taxon>
        <taxon>Bacillota</taxon>
        <taxon>Bacilli</taxon>
        <taxon>Bacillales</taxon>
        <taxon>Paenibacillaceae</taxon>
        <taxon>Paenibacillus</taxon>
    </lineage>
</organism>
<keyword evidence="1" id="KW-0472">Membrane</keyword>
<dbReference type="EMBL" id="PRLG01000039">
    <property type="protein sequence ID" value="PYY25483.1"/>
    <property type="molecule type" value="Genomic_DNA"/>
</dbReference>
<feature type="transmembrane region" description="Helical" evidence="1">
    <location>
        <begin position="6"/>
        <end position="33"/>
    </location>
</feature>
<dbReference type="Proteomes" id="UP000247459">
    <property type="component" value="Unassembled WGS sequence"/>
</dbReference>
<comment type="caution">
    <text evidence="2">The sequence shown here is derived from an EMBL/GenBank/DDBJ whole genome shotgun (WGS) entry which is preliminary data.</text>
</comment>
<dbReference type="AlphaFoldDB" id="A0A2W0C007"/>
<evidence type="ECO:0000313" key="3">
    <source>
        <dbReference type="Proteomes" id="UP000247459"/>
    </source>
</evidence>
<dbReference type="RefSeq" id="WP_110823352.1">
    <property type="nucleotide sequence ID" value="NZ_PRLG01000039.1"/>
</dbReference>
<sequence length="101" mass="11673">MFVLVLMVAGAIVSLLVPYGTVIVIGIILGLVVDNYRNTLYVREDIRTIKNHLGLMNNKESKEYEFDKEFKQVDQLNSDEMSVINKRIEAELEKENRNKKN</sequence>
<name>A0A2W0C007_9BACL</name>
<keyword evidence="1" id="KW-0812">Transmembrane</keyword>
<gene>
    <name evidence="2" type="ORF">PIL02S_07097</name>
</gene>
<dbReference type="OrthoDB" id="2628960at2"/>
<reference evidence="2 3" key="1">
    <citation type="submission" date="2018-01" db="EMBL/GenBank/DDBJ databases">
        <title>Genome sequence of the PGP bacterium Paenibacillus illinoisensis E3.</title>
        <authorList>
            <person name="Rolli E."/>
            <person name="Marasco R."/>
            <person name="Bessem C."/>
            <person name="Michoud G."/>
            <person name="Gaiarsa S."/>
            <person name="Borin S."/>
            <person name="Daffonchio D."/>
        </authorList>
    </citation>
    <scope>NUCLEOTIDE SEQUENCE [LARGE SCALE GENOMIC DNA]</scope>
    <source>
        <strain evidence="2 3">E3</strain>
    </source>
</reference>
<evidence type="ECO:0000313" key="2">
    <source>
        <dbReference type="EMBL" id="PYY25483.1"/>
    </source>
</evidence>
<accession>A0A2W0C007</accession>